<dbReference type="RefSeq" id="WP_062369591.1">
    <property type="nucleotide sequence ID" value="NZ_LNCD01000050.1"/>
</dbReference>
<dbReference type="PANTHER" id="PTHR35004">
    <property type="entry name" value="TRANSPOSASE RV3428C-RELATED"/>
    <property type="match status" value="1"/>
</dbReference>
<dbReference type="EMBL" id="LNCD01000051">
    <property type="protein sequence ID" value="KWV55754.1"/>
    <property type="molecule type" value="Genomic_DNA"/>
</dbReference>
<accession>A0A109JC82</accession>
<evidence type="ECO:0000256" key="1">
    <source>
        <dbReference type="ARBA" id="ARBA00009277"/>
    </source>
</evidence>
<dbReference type="GO" id="GO:0015074">
    <property type="term" value="P:DNA integration"/>
    <property type="evidence" value="ECO:0007669"/>
    <property type="project" value="InterPro"/>
</dbReference>
<dbReference type="Proteomes" id="UP000068164">
    <property type="component" value="Unassembled WGS sequence"/>
</dbReference>
<dbReference type="PANTHER" id="PTHR35004:SF7">
    <property type="entry name" value="INTEGRASE PROTEIN"/>
    <property type="match status" value="1"/>
</dbReference>
<name>A0A109JC82_9HYPH</name>
<dbReference type="InterPro" id="IPR001584">
    <property type="entry name" value="Integrase_cat-core"/>
</dbReference>
<evidence type="ECO:0000313" key="6">
    <source>
        <dbReference type="Proteomes" id="UP000068164"/>
    </source>
</evidence>
<dbReference type="Gene3D" id="3.30.420.10">
    <property type="entry name" value="Ribonuclease H-like superfamily/Ribonuclease H"/>
    <property type="match status" value="1"/>
</dbReference>
<feature type="domain" description="Integrase catalytic" evidence="2">
    <location>
        <begin position="131"/>
        <end position="307"/>
    </location>
</feature>
<dbReference type="InterPro" id="IPR012337">
    <property type="entry name" value="RNaseH-like_sf"/>
</dbReference>
<evidence type="ECO:0000313" key="5">
    <source>
        <dbReference type="EMBL" id="KWV55779.1"/>
    </source>
</evidence>
<dbReference type="PROSITE" id="PS50994">
    <property type="entry name" value="INTEGRASE"/>
    <property type="match status" value="1"/>
</dbReference>
<organism evidence="3 6">
    <name type="scientific">Rhizobium altiplani</name>
    <dbReference type="NCBI Taxonomy" id="1864509"/>
    <lineage>
        <taxon>Bacteria</taxon>
        <taxon>Pseudomonadati</taxon>
        <taxon>Pseudomonadota</taxon>
        <taxon>Alphaproteobacteria</taxon>
        <taxon>Hyphomicrobiales</taxon>
        <taxon>Rhizobiaceae</taxon>
        <taxon>Rhizobium/Agrobacterium group</taxon>
        <taxon>Rhizobium</taxon>
    </lineage>
</organism>
<protein>
    <submittedName>
        <fullName evidence="3">Transposase</fullName>
    </submittedName>
</protein>
<dbReference type="SUPFAM" id="SSF53098">
    <property type="entry name" value="Ribonuclease H-like"/>
    <property type="match status" value="1"/>
</dbReference>
<evidence type="ECO:0000259" key="2">
    <source>
        <dbReference type="PROSITE" id="PS50994"/>
    </source>
</evidence>
<dbReference type="Pfam" id="PF22483">
    <property type="entry name" value="Mu-transpos_C_2"/>
    <property type="match status" value="1"/>
</dbReference>
<dbReference type="InterPro" id="IPR054353">
    <property type="entry name" value="IstA-like_C"/>
</dbReference>
<dbReference type="OrthoDB" id="2065409at2"/>
<gene>
    <name evidence="3" type="ORF">AS026_15500</name>
    <name evidence="5" type="ORF">AS026_36350</name>
    <name evidence="4" type="ORF">AS026_37615</name>
</gene>
<dbReference type="NCBIfam" id="NF033546">
    <property type="entry name" value="transpos_IS21"/>
    <property type="match status" value="1"/>
</dbReference>
<evidence type="ECO:0000313" key="4">
    <source>
        <dbReference type="EMBL" id="KWV55754.1"/>
    </source>
</evidence>
<comment type="similarity">
    <text evidence="1">Belongs to the transposase IS21/IS408/IS1162 family.</text>
</comment>
<dbReference type="GO" id="GO:0003676">
    <property type="term" value="F:nucleic acid binding"/>
    <property type="evidence" value="ECO:0007669"/>
    <property type="project" value="InterPro"/>
</dbReference>
<evidence type="ECO:0000313" key="3">
    <source>
        <dbReference type="EMBL" id="KWV46255.1"/>
    </source>
</evidence>
<proteinExistence type="inferred from homology"/>
<keyword evidence="6" id="KW-1185">Reference proteome</keyword>
<dbReference type="Pfam" id="PF00665">
    <property type="entry name" value="rve"/>
    <property type="match status" value="1"/>
</dbReference>
<dbReference type="EMBL" id="LNCD01000050">
    <property type="protein sequence ID" value="KWV55779.1"/>
    <property type="molecule type" value="Genomic_DNA"/>
</dbReference>
<reference evidence="3 6" key="1">
    <citation type="submission" date="2015-11" db="EMBL/GenBank/DDBJ databases">
        <title>Draft Genome Sequence of the Strain BR 10423 (Rhizobium sp.) isolated from nodules of Mimosa pudica.</title>
        <authorList>
            <person name="Barauna A.C."/>
            <person name="Zilli J.E."/>
            <person name="Simoes-Araujo J.L."/>
            <person name="Reis V.M."/>
            <person name="James E.K."/>
            <person name="Reis F.B.Jr."/>
            <person name="Rouws L.F."/>
            <person name="Passos S.R."/>
            <person name="Gois S.R."/>
        </authorList>
    </citation>
    <scope>NUCLEOTIDE SEQUENCE [LARGE SCALE GENOMIC DNA]</scope>
    <source>
        <strain evidence="3 6">BR10423</strain>
    </source>
</reference>
<dbReference type="InterPro" id="IPR036397">
    <property type="entry name" value="RNaseH_sf"/>
</dbReference>
<dbReference type="EMBL" id="LNCD01000108">
    <property type="protein sequence ID" value="KWV46255.1"/>
    <property type="molecule type" value="Genomic_DNA"/>
</dbReference>
<comment type="caution">
    <text evidence="3">The sequence shown here is derived from an EMBL/GenBank/DDBJ whole genome shotgun (WGS) entry which is preliminary data.</text>
</comment>
<sequence length="432" mass="48940">MDVETGTKISARLARREAMLEPDEVTAMLRLKKLGWGTRRIALELGCSRTTVQRYIETGGWRGYRRARRETQLSKHEAWVRERFFRHGGNADVVRQDLGRELGIEVSLRTVERAVSGYRQQLAALALATMRFETPAGQQMQIDFGQKRMEIGGEKVRVYIFVATLGYSRRTFVTAFLHERQSAWFDGIEAAFRHFGGVTSEVLLDNAAALVTRHDAVTREIVFNDRLHAFSRYWEFRPRACAPYRARTKGKDERGVGYVKHNALAGHSFDSMEALHRHLAWWMRTVADLRCHGTTGEPPLERFVRDEAATLRPLNGRPPFRQIRELLRKVHVDCAVEVDTNAYSVPSRLIGEIVEVTISGGQVRVFHAGHLVASHAEAHGRHRRLTDPAHFAGVSGFGMPVKQAAGADFPAPKLPDLLRPLSEYERLIGGQW</sequence>
<dbReference type="AlphaFoldDB" id="A0A109JC82"/>